<evidence type="ECO:0000313" key="4">
    <source>
        <dbReference type="Proteomes" id="UP000550609"/>
    </source>
</evidence>
<evidence type="ECO:0000313" key="3">
    <source>
        <dbReference type="Proteomes" id="UP000051254"/>
    </source>
</evidence>
<protein>
    <submittedName>
        <fullName evidence="1">Uncharacterized protein</fullName>
    </submittedName>
</protein>
<dbReference type="PATRIC" id="fig|266128.3.peg.719"/>
<dbReference type="RefSeq" id="WP_057666089.1">
    <property type="nucleotide sequence ID" value="NZ_JACIUV010000002.1"/>
</dbReference>
<name>A0A0R0BKY4_9GAMM</name>
<sequence>MTHVLYVGGSKDGTRGMMPYGLRKLQAEGDNGIEIYVEKTMQLHGVGRVRVMALEGLHEEVLARQLQHHYR</sequence>
<dbReference type="EMBL" id="LDJH01000013">
    <property type="protein sequence ID" value="KRG57980.1"/>
    <property type="molecule type" value="Genomic_DNA"/>
</dbReference>
<reference evidence="1 3" key="1">
    <citation type="submission" date="2015-05" db="EMBL/GenBank/DDBJ databases">
        <title>Genome sequencing and analysis of members of genus Stenotrophomonas.</title>
        <authorList>
            <person name="Patil P.P."/>
            <person name="Midha S."/>
            <person name="Patil P.B."/>
        </authorList>
    </citation>
    <scope>NUCLEOTIDE SEQUENCE [LARGE SCALE GENOMIC DNA]</scope>
    <source>
        <strain evidence="1 3">DSM 17805</strain>
    </source>
</reference>
<comment type="caution">
    <text evidence="1">The sequence shown here is derived from an EMBL/GenBank/DDBJ whole genome shotgun (WGS) entry which is preliminary data.</text>
</comment>
<dbReference type="EMBL" id="JACIUV010000002">
    <property type="protein sequence ID" value="MBB1116476.1"/>
    <property type="molecule type" value="Genomic_DNA"/>
</dbReference>
<accession>A0A0R0BKY4</accession>
<dbReference type="STRING" id="266128.ABB25_09255"/>
<gene>
    <name evidence="1" type="ORF">ABB25_09255</name>
    <name evidence="2" type="ORF">H4O09_05275</name>
</gene>
<evidence type="ECO:0000313" key="1">
    <source>
        <dbReference type="EMBL" id="KRG57980.1"/>
    </source>
</evidence>
<evidence type="ECO:0000313" key="2">
    <source>
        <dbReference type="EMBL" id="MBB1116476.1"/>
    </source>
</evidence>
<reference evidence="2 4" key="2">
    <citation type="submission" date="2020-08" db="EMBL/GenBank/DDBJ databases">
        <title>Stenotrophomonas sp. W1S232.</title>
        <authorList>
            <person name="Deng Y."/>
        </authorList>
    </citation>
    <scope>NUCLEOTIDE SEQUENCE [LARGE SCALE GENOMIC DNA]</scope>
    <source>
        <strain evidence="2 4">W1S232</strain>
    </source>
</reference>
<dbReference type="AlphaFoldDB" id="A0A0R0BKY4"/>
<proteinExistence type="predicted"/>
<keyword evidence="3" id="KW-1185">Reference proteome</keyword>
<dbReference type="OrthoDB" id="5986759at2"/>
<accession>A0A7W3YTX5</accession>
<dbReference type="Proteomes" id="UP000051254">
    <property type="component" value="Unassembled WGS sequence"/>
</dbReference>
<dbReference type="Proteomes" id="UP000550609">
    <property type="component" value="Unassembled WGS sequence"/>
</dbReference>
<organism evidence="1 3">
    <name type="scientific">Stenotrophomonas koreensis</name>
    <dbReference type="NCBI Taxonomy" id="266128"/>
    <lineage>
        <taxon>Bacteria</taxon>
        <taxon>Pseudomonadati</taxon>
        <taxon>Pseudomonadota</taxon>
        <taxon>Gammaproteobacteria</taxon>
        <taxon>Lysobacterales</taxon>
        <taxon>Lysobacteraceae</taxon>
        <taxon>Stenotrophomonas</taxon>
    </lineage>
</organism>